<evidence type="ECO:0000256" key="4">
    <source>
        <dbReference type="ARBA" id="ARBA00022692"/>
    </source>
</evidence>
<keyword evidence="12" id="KW-1185">Reference proteome</keyword>
<keyword evidence="6 9" id="KW-1133">Transmembrane helix</keyword>
<evidence type="ECO:0000256" key="7">
    <source>
        <dbReference type="ARBA" id="ARBA00023010"/>
    </source>
</evidence>
<keyword evidence="8 9" id="KW-0472">Membrane</keyword>
<dbReference type="InterPro" id="IPR006312">
    <property type="entry name" value="TatA/E"/>
</dbReference>
<evidence type="ECO:0000256" key="5">
    <source>
        <dbReference type="ARBA" id="ARBA00022927"/>
    </source>
</evidence>
<sequence>MFTPLIGMPQGAEWLIILAIVILVFGAAKLPELARGTGQALRIFKTETKGLRDEDEKKGEKAEKPAELTASEQERIAELERREAEIKAERERLSGN</sequence>
<gene>
    <name evidence="9" type="primary">tatA</name>
    <name evidence="11" type="ORF">FHS12_004376</name>
</gene>
<keyword evidence="5 9" id="KW-0653">Protein transport</keyword>
<dbReference type="PANTHER" id="PTHR42982">
    <property type="entry name" value="SEC-INDEPENDENT PROTEIN TRANSLOCASE PROTEIN TATA"/>
    <property type="match status" value="1"/>
</dbReference>
<dbReference type="Proteomes" id="UP000577707">
    <property type="component" value="Unassembled WGS sequence"/>
</dbReference>
<keyword evidence="4 9" id="KW-0812">Transmembrane</keyword>
<dbReference type="NCBIfam" id="TIGR01411">
    <property type="entry name" value="tatAE"/>
    <property type="match status" value="1"/>
</dbReference>
<dbReference type="PANTHER" id="PTHR42982:SF1">
    <property type="entry name" value="SEC-INDEPENDENT PROTEIN TRANSLOCASE PROTEIN TATA"/>
    <property type="match status" value="1"/>
</dbReference>
<dbReference type="AlphaFoldDB" id="A0A7W5FAQ8"/>
<evidence type="ECO:0000256" key="1">
    <source>
        <dbReference type="ARBA" id="ARBA00004162"/>
    </source>
</evidence>
<comment type="subcellular location">
    <subcellularLocation>
        <location evidence="1 9">Cell membrane</location>
        <topology evidence="1 9">Single-pass membrane protein</topology>
    </subcellularLocation>
</comment>
<accession>A0A7W5FAQ8</accession>
<dbReference type="GO" id="GO:0043953">
    <property type="term" value="P:protein transport by the Tat complex"/>
    <property type="evidence" value="ECO:0007669"/>
    <property type="project" value="UniProtKB-UniRule"/>
</dbReference>
<evidence type="ECO:0000256" key="9">
    <source>
        <dbReference type="HAMAP-Rule" id="MF_00236"/>
    </source>
</evidence>
<evidence type="ECO:0000256" key="6">
    <source>
        <dbReference type="ARBA" id="ARBA00022989"/>
    </source>
</evidence>
<evidence type="ECO:0000313" key="11">
    <source>
        <dbReference type="EMBL" id="MBB3091406.1"/>
    </source>
</evidence>
<dbReference type="HAMAP" id="MF_00236">
    <property type="entry name" value="TatA_E"/>
    <property type="match status" value="1"/>
</dbReference>
<dbReference type="Pfam" id="PF02416">
    <property type="entry name" value="TatA_B_E"/>
    <property type="match status" value="1"/>
</dbReference>
<protein>
    <recommendedName>
        <fullName evidence="9">Sec-independent protein translocase protein TatA</fullName>
    </recommendedName>
</protein>
<dbReference type="Gene3D" id="1.20.5.3310">
    <property type="match status" value="1"/>
</dbReference>
<dbReference type="GO" id="GO:0008320">
    <property type="term" value="F:protein transmembrane transporter activity"/>
    <property type="evidence" value="ECO:0007669"/>
    <property type="project" value="UniProtKB-UniRule"/>
</dbReference>
<evidence type="ECO:0000256" key="8">
    <source>
        <dbReference type="ARBA" id="ARBA00023136"/>
    </source>
</evidence>
<feature type="transmembrane region" description="Helical" evidence="9">
    <location>
        <begin position="12"/>
        <end position="30"/>
    </location>
</feature>
<evidence type="ECO:0000256" key="10">
    <source>
        <dbReference type="SAM" id="MobiDB-lite"/>
    </source>
</evidence>
<organism evidence="11 12">
    <name type="scientific">Nocardioides albus</name>
    <dbReference type="NCBI Taxonomy" id="1841"/>
    <lineage>
        <taxon>Bacteria</taxon>
        <taxon>Bacillati</taxon>
        <taxon>Actinomycetota</taxon>
        <taxon>Actinomycetes</taxon>
        <taxon>Propionibacteriales</taxon>
        <taxon>Nocardioidaceae</taxon>
        <taxon>Nocardioides</taxon>
    </lineage>
</organism>
<keyword evidence="3 9" id="KW-1003">Cell membrane</keyword>
<dbReference type="EMBL" id="JACHXG010000010">
    <property type="protein sequence ID" value="MBB3091406.1"/>
    <property type="molecule type" value="Genomic_DNA"/>
</dbReference>
<dbReference type="GO" id="GO:0033281">
    <property type="term" value="C:TAT protein transport complex"/>
    <property type="evidence" value="ECO:0007669"/>
    <property type="project" value="UniProtKB-UniRule"/>
</dbReference>
<keyword evidence="2 9" id="KW-0813">Transport</keyword>
<dbReference type="InterPro" id="IPR003369">
    <property type="entry name" value="TatA/B/E"/>
</dbReference>
<feature type="region of interest" description="Disordered" evidence="10">
    <location>
        <begin position="49"/>
        <end position="75"/>
    </location>
</feature>
<evidence type="ECO:0000256" key="2">
    <source>
        <dbReference type="ARBA" id="ARBA00022448"/>
    </source>
</evidence>
<comment type="subunit">
    <text evidence="9">The Tat system comprises two distinct complexes: a TatABC complex, containing multiple copies of TatA, TatB and TatC subunits, and a separate TatA complex, containing only TatA subunits. Substrates initially bind to the TatABC complex, which probably triggers association of the separate TatA complex to form the active translocon.</text>
</comment>
<evidence type="ECO:0000256" key="3">
    <source>
        <dbReference type="ARBA" id="ARBA00022475"/>
    </source>
</evidence>
<evidence type="ECO:0000313" key="12">
    <source>
        <dbReference type="Proteomes" id="UP000577707"/>
    </source>
</evidence>
<name>A0A7W5FAQ8_9ACTN</name>
<proteinExistence type="inferred from homology"/>
<keyword evidence="7 9" id="KW-0811">Translocation</keyword>
<comment type="function">
    <text evidence="9">Part of the twin-arginine translocation (Tat) system that transports large folded proteins containing a characteristic twin-arginine motif in their signal peptide across membranes. TatA could form the protein-conducting channel of the Tat system.</text>
</comment>
<comment type="similarity">
    <text evidence="9">Belongs to the TatA/E family.</text>
</comment>
<dbReference type="RefSeq" id="WP_183549454.1">
    <property type="nucleotide sequence ID" value="NZ_BMQT01000011.1"/>
</dbReference>
<reference evidence="11 12" key="1">
    <citation type="submission" date="2020-08" db="EMBL/GenBank/DDBJ databases">
        <title>Genomic Encyclopedia of Type Strains, Phase III (KMG-III): the genomes of soil and plant-associated and newly described type strains.</title>
        <authorList>
            <person name="Whitman W."/>
        </authorList>
    </citation>
    <scope>NUCLEOTIDE SEQUENCE [LARGE SCALE GENOMIC DNA]</scope>
    <source>
        <strain evidence="11 12">CECT 3302</strain>
    </source>
</reference>
<comment type="caution">
    <text evidence="11">The sequence shown here is derived from an EMBL/GenBank/DDBJ whole genome shotgun (WGS) entry which is preliminary data.</text>
</comment>